<dbReference type="InterPro" id="IPR051728">
    <property type="entry name" value="RING-FYVE_E3_ubiquitin-ligase"/>
</dbReference>
<dbReference type="Gene3D" id="3.30.40.10">
    <property type="entry name" value="Zinc/RING finger domain, C3HC4 (zinc finger)"/>
    <property type="match status" value="1"/>
</dbReference>
<reference evidence="6" key="2">
    <citation type="submission" date="2020-05" db="UniProtKB">
        <authorList>
            <consortium name="EnsemblMetazoa"/>
        </authorList>
    </citation>
    <scope>IDENTIFICATION</scope>
    <source>
        <strain evidence="6">WRAIR2</strain>
    </source>
</reference>
<organism evidence="6 7">
    <name type="scientific">Anopheles dirus</name>
    <dbReference type="NCBI Taxonomy" id="7168"/>
    <lineage>
        <taxon>Eukaryota</taxon>
        <taxon>Metazoa</taxon>
        <taxon>Ecdysozoa</taxon>
        <taxon>Arthropoda</taxon>
        <taxon>Hexapoda</taxon>
        <taxon>Insecta</taxon>
        <taxon>Pterygota</taxon>
        <taxon>Neoptera</taxon>
        <taxon>Endopterygota</taxon>
        <taxon>Diptera</taxon>
        <taxon>Nematocera</taxon>
        <taxon>Culicoidea</taxon>
        <taxon>Culicidae</taxon>
        <taxon>Anophelinae</taxon>
        <taxon>Anopheles</taxon>
    </lineage>
</organism>
<dbReference type="AlphaFoldDB" id="A0A182NTU9"/>
<evidence type="ECO:0000259" key="5">
    <source>
        <dbReference type="PROSITE" id="PS50089"/>
    </source>
</evidence>
<dbReference type="EnsemblMetazoa" id="ADIR011090-RA">
    <property type="protein sequence ID" value="ADIR011090-PA"/>
    <property type="gene ID" value="ADIR011090"/>
</dbReference>
<keyword evidence="1 3" id="KW-0479">Metal-binding</keyword>
<dbReference type="InterPro" id="IPR001841">
    <property type="entry name" value="Znf_RING"/>
</dbReference>
<feature type="transmembrane region" description="Helical" evidence="4">
    <location>
        <begin position="85"/>
        <end position="112"/>
    </location>
</feature>
<evidence type="ECO:0000313" key="7">
    <source>
        <dbReference type="Proteomes" id="UP000075884"/>
    </source>
</evidence>
<keyword evidence="4" id="KW-1133">Transmembrane helix</keyword>
<evidence type="ECO:0000313" key="6">
    <source>
        <dbReference type="EnsemblMetazoa" id="ADIR011090-PA"/>
    </source>
</evidence>
<dbReference type="Proteomes" id="UP000075884">
    <property type="component" value="Unassembled WGS sequence"/>
</dbReference>
<reference evidence="7" key="1">
    <citation type="submission" date="2013-03" db="EMBL/GenBank/DDBJ databases">
        <title>The Genome Sequence of Anopheles dirus WRAIR2.</title>
        <authorList>
            <consortium name="The Broad Institute Genomics Platform"/>
            <person name="Neafsey D.E."/>
            <person name="Walton C."/>
            <person name="Walker B."/>
            <person name="Young S.K."/>
            <person name="Zeng Q."/>
            <person name="Gargeya S."/>
            <person name="Fitzgerald M."/>
            <person name="Haas B."/>
            <person name="Abouelleil A."/>
            <person name="Allen A.W."/>
            <person name="Alvarado L."/>
            <person name="Arachchi H.M."/>
            <person name="Berlin A.M."/>
            <person name="Chapman S.B."/>
            <person name="Gainer-Dewar J."/>
            <person name="Goldberg J."/>
            <person name="Griggs A."/>
            <person name="Gujja S."/>
            <person name="Hansen M."/>
            <person name="Howarth C."/>
            <person name="Imamovic A."/>
            <person name="Ireland A."/>
            <person name="Larimer J."/>
            <person name="McCowan C."/>
            <person name="Murphy C."/>
            <person name="Pearson M."/>
            <person name="Poon T.W."/>
            <person name="Priest M."/>
            <person name="Roberts A."/>
            <person name="Saif S."/>
            <person name="Shea T."/>
            <person name="Sisk P."/>
            <person name="Sykes S."/>
            <person name="Wortman J."/>
            <person name="Nusbaum C."/>
            <person name="Birren B."/>
        </authorList>
    </citation>
    <scope>NUCLEOTIDE SEQUENCE [LARGE SCALE GENOMIC DNA]</scope>
    <source>
        <strain evidence="7">WRAIR2</strain>
    </source>
</reference>
<sequence length="354" mass="40082">MVLHALADFIYNVYLLLYYIFKTICFVGFLLCDTTYNAVRIVVWCLHNVHVFLNIVYEDNQQIIQNTKAFLLGTSDFFISNIAKVYGALCFAVATFGDALLAVWSLLGLTLWTVKHAIVLIGQAVWLLYTAPYQLLILLEELLKRETNLLIETAQQAFSKQVAALVDIVHYVAHDVPVEAACGLGLLVLTCYYPAPAKAALKFTNNTVHFGYRLLRRKTLHSVRRILTLLSTPRANHTVEQPEQREDTHRASREFHQKLHRFYARVMSFFVFNAPRRPAQNAREAPARSPPAGRAPNPPTIGTCIICEDNDRAVAFVPCGHLCVCKVCATHISHYNPVCPLCRTYIEKKLDVYV</sequence>
<keyword evidence="4" id="KW-0812">Transmembrane</keyword>
<feature type="transmembrane region" description="Helical" evidence="4">
    <location>
        <begin position="118"/>
        <end position="139"/>
    </location>
</feature>
<dbReference type="GO" id="GO:0008270">
    <property type="term" value="F:zinc ion binding"/>
    <property type="evidence" value="ECO:0007669"/>
    <property type="project" value="UniProtKB-KW"/>
</dbReference>
<dbReference type="Pfam" id="PF13920">
    <property type="entry name" value="zf-C3HC4_3"/>
    <property type="match status" value="1"/>
</dbReference>
<keyword evidence="1 3" id="KW-0863">Zinc-finger</keyword>
<evidence type="ECO:0000256" key="4">
    <source>
        <dbReference type="SAM" id="Phobius"/>
    </source>
</evidence>
<dbReference type="PANTHER" id="PTHR14879:SF5">
    <property type="entry name" value="RING-TYPE DOMAIN-CONTAINING PROTEIN"/>
    <property type="match status" value="1"/>
</dbReference>
<keyword evidence="7" id="KW-1185">Reference proteome</keyword>
<feature type="transmembrane region" description="Helical" evidence="4">
    <location>
        <begin position="12"/>
        <end position="32"/>
    </location>
</feature>
<keyword evidence="2" id="KW-0862">Zinc</keyword>
<evidence type="ECO:0000256" key="1">
    <source>
        <dbReference type="ARBA" id="ARBA00022771"/>
    </source>
</evidence>
<proteinExistence type="predicted"/>
<dbReference type="PROSITE" id="PS50089">
    <property type="entry name" value="ZF_RING_2"/>
    <property type="match status" value="1"/>
</dbReference>
<keyword evidence="4" id="KW-0472">Membrane</keyword>
<feature type="domain" description="RING-type" evidence="5">
    <location>
        <begin position="304"/>
        <end position="343"/>
    </location>
</feature>
<dbReference type="InterPro" id="IPR013083">
    <property type="entry name" value="Znf_RING/FYVE/PHD"/>
</dbReference>
<evidence type="ECO:0000256" key="3">
    <source>
        <dbReference type="PROSITE-ProRule" id="PRU00175"/>
    </source>
</evidence>
<dbReference type="SUPFAM" id="SSF57850">
    <property type="entry name" value="RING/U-box"/>
    <property type="match status" value="1"/>
</dbReference>
<dbReference type="PANTHER" id="PTHR14879">
    <property type="entry name" value="CASPASE REGULATOR, RING FINGER DOMAIN-CONTAINING"/>
    <property type="match status" value="1"/>
</dbReference>
<name>A0A182NTU9_9DIPT</name>
<evidence type="ECO:0000256" key="2">
    <source>
        <dbReference type="ARBA" id="ARBA00022833"/>
    </source>
</evidence>
<dbReference type="VEuPathDB" id="VectorBase:ADIR011090"/>
<protein>
    <recommendedName>
        <fullName evidence="5">RING-type domain-containing protein</fullName>
    </recommendedName>
</protein>
<accession>A0A182NTU9</accession>
<dbReference type="STRING" id="7168.A0A182NTU9"/>